<dbReference type="InterPro" id="IPR052156">
    <property type="entry name" value="BCAA_Transport_ATP-bd_LivF"/>
</dbReference>
<keyword evidence="8" id="KW-1185">Reference proteome</keyword>
<evidence type="ECO:0000256" key="3">
    <source>
        <dbReference type="ARBA" id="ARBA00022741"/>
    </source>
</evidence>
<evidence type="ECO:0000256" key="2">
    <source>
        <dbReference type="ARBA" id="ARBA00022448"/>
    </source>
</evidence>
<comment type="similarity">
    <text evidence="1">Belongs to the ABC transporter superfamily.</text>
</comment>
<dbReference type="EMBL" id="NOXS01000029">
    <property type="protein sequence ID" value="OYQ20187.1"/>
    <property type="molecule type" value="Genomic_DNA"/>
</dbReference>
<evidence type="ECO:0000313" key="7">
    <source>
        <dbReference type="EMBL" id="OYQ20187.1"/>
    </source>
</evidence>
<dbReference type="InterPro" id="IPR027417">
    <property type="entry name" value="P-loop_NTPase"/>
</dbReference>
<dbReference type="GO" id="GO:0015807">
    <property type="term" value="P:L-amino acid transport"/>
    <property type="evidence" value="ECO:0007669"/>
    <property type="project" value="TreeGrafter"/>
</dbReference>
<evidence type="ECO:0000259" key="6">
    <source>
        <dbReference type="PROSITE" id="PS50893"/>
    </source>
</evidence>
<evidence type="ECO:0000256" key="5">
    <source>
        <dbReference type="ARBA" id="ARBA00022970"/>
    </source>
</evidence>
<dbReference type="GO" id="GO:0015658">
    <property type="term" value="F:branched-chain amino acid transmembrane transporter activity"/>
    <property type="evidence" value="ECO:0007669"/>
    <property type="project" value="TreeGrafter"/>
</dbReference>
<feature type="domain" description="ABC transporter" evidence="6">
    <location>
        <begin position="8"/>
        <end position="235"/>
    </location>
</feature>
<dbReference type="InterPro" id="IPR017871">
    <property type="entry name" value="ABC_transporter-like_CS"/>
</dbReference>
<dbReference type="RefSeq" id="WP_094408010.1">
    <property type="nucleotide sequence ID" value="NZ_BMJZ01000001.1"/>
</dbReference>
<name>A0A255XT55_9PROT</name>
<dbReference type="PROSITE" id="PS00211">
    <property type="entry name" value="ABC_TRANSPORTER_1"/>
    <property type="match status" value="1"/>
</dbReference>
<dbReference type="OrthoDB" id="9775250at2"/>
<dbReference type="GO" id="GO:0005524">
    <property type="term" value="F:ATP binding"/>
    <property type="evidence" value="ECO:0007669"/>
    <property type="project" value="UniProtKB-KW"/>
</dbReference>
<dbReference type="PROSITE" id="PS50893">
    <property type="entry name" value="ABC_TRANSPORTER_2"/>
    <property type="match status" value="1"/>
</dbReference>
<dbReference type="PANTHER" id="PTHR43820">
    <property type="entry name" value="HIGH-AFFINITY BRANCHED-CHAIN AMINO ACID TRANSPORT ATP-BINDING PROTEIN LIVF"/>
    <property type="match status" value="1"/>
</dbReference>
<dbReference type="InterPro" id="IPR003439">
    <property type="entry name" value="ABC_transporter-like_ATP-bd"/>
</dbReference>
<keyword evidence="5" id="KW-0029">Amino-acid transport</keyword>
<accession>A0A255XT55</accession>
<evidence type="ECO:0000256" key="4">
    <source>
        <dbReference type="ARBA" id="ARBA00022840"/>
    </source>
</evidence>
<reference evidence="7 8" key="1">
    <citation type="submission" date="2017-07" db="EMBL/GenBank/DDBJ databases">
        <title>Elstera cyanobacteriorum sp. nov., a novel bacterium isolated from cyanobacterial aggregates in a eutrophic lake.</title>
        <authorList>
            <person name="Cai H."/>
        </authorList>
    </citation>
    <scope>NUCLEOTIDE SEQUENCE [LARGE SCALE GENOMIC DNA]</scope>
    <source>
        <strain evidence="7 8">TH019</strain>
    </source>
</reference>
<organism evidence="7 8">
    <name type="scientific">Elstera cyanobacteriorum</name>
    <dbReference type="NCBI Taxonomy" id="2022747"/>
    <lineage>
        <taxon>Bacteria</taxon>
        <taxon>Pseudomonadati</taxon>
        <taxon>Pseudomonadota</taxon>
        <taxon>Alphaproteobacteria</taxon>
        <taxon>Rhodospirillales</taxon>
        <taxon>Rhodospirillaceae</taxon>
        <taxon>Elstera</taxon>
    </lineage>
</organism>
<proteinExistence type="inferred from homology"/>
<gene>
    <name evidence="7" type="ORF">CHR90_05615</name>
</gene>
<evidence type="ECO:0000313" key="8">
    <source>
        <dbReference type="Proteomes" id="UP000216361"/>
    </source>
</evidence>
<evidence type="ECO:0000256" key="1">
    <source>
        <dbReference type="ARBA" id="ARBA00005417"/>
    </source>
</evidence>
<dbReference type="AlphaFoldDB" id="A0A255XT55"/>
<keyword evidence="4 7" id="KW-0067">ATP-binding</keyword>
<dbReference type="Gene3D" id="3.40.50.300">
    <property type="entry name" value="P-loop containing nucleotide triphosphate hydrolases"/>
    <property type="match status" value="1"/>
</dbReference>
<dbReference type="CDD" id="cd03224">
    <property type="entry name" value="ABC_TM1139_LivF_branched"/>
    <property type="match status" value="1"/>
</dbReference>
<dbReference type="Pfam" id="PF00005">
    <property type="entry name" value="ABC_tran"/>
    <property type="match status" value="1"/>
</dbReference>
<dbReference type="GO" id="GO:0016887">
    <property type="term" value="F:ATP hydrolysis activity"/>
    <property type="evidence" value="ECO:0007669"/>
    <property type="project" value="InterPro"/>
</dbReference>
<keyword evidence="2" id="KW-0813">Transport</keyword>
<protein>
    <submittedName>
        <fullName evidence="7">ABC transporter ATP-binding protein</fullName>
    </submittedName>
</protein>
<dbReference type="PANTHER" id="PTHR43820:SF2">
    <property type="entry name" value="ABC TRANSPORTER ATP-BINDING PROTEIN"/>
    <property type="match status" value="1"/>
</dbReference>
<keyword evidence="3" id="KW-0547">Nucleotide-binding</keyword>
<dbReference type="SMART" id="SM00382">
    <property type="entry name" value="AAA"/>
    <property type="match status" value="1"/>
</dbReference>
<dbReference type="InterPro" id="IPR003593">
    <property type="entry name" value="AAA+_ATPase"/>
</dbReference>
<sequence length="240" mass="25576">MTGAPMLLSVNGLAAGYGAGRVLDGVDFALAPGQTLAVLGRNGAGKTTLLKSLLGLTQLQAGHLLFAGQDMTRWPPERRAIAGVGWVPQERAIFRSLTVFENLAAVARPGAWTPARVLELFPKLAVLRHHKGDQLSGGEQQMLALGRALTLNPRLLLLDEPTEGLAPVIVEEVMAALRRIFTEEGMAGIIVDQHAQRILRLTDTALVLERGRIAFSGPSTALSADPLWMERLLGVGQAAS</sequence>
<comment type="caution">
    <text evidence="7">The sequence shown here is derived from an EMBL/GenBank/DDBJ whole genome shotgun (WGS) entry which is preliminary data.</text>
</comment>
<dbReference type="SUPFAM" id="SSF52540">
    <property type="entry name" value="P-loop containing nucleoside triphosphate hydrolases"/>
    <property type="match status" value="1"/>
</dbReference>
<dbReference type="Proteomes" id="UP000216361">
    <property type="component" value="Unassembled WGS sequence"/>
</dbReference>